<dbReference type="InterPro" id="IPR049900">
    <property type="entry name" value="PKS_mFAS_DH"/>
</dbReference>
<organism evidence="9 10">
    <name type="scientific">Conoideocrella luteorostrata</name>
    <dbReference type="NCBI Taxonomy" id="1105319"/>
    <lineage>
        <taxon>Eukaryota</taxon>
        <taxon>Fungi</taxon>
        <taxon>Dikarya</taxon>
        <taxon>Ascomycota</taxon>
        <taxon>Pezizomycotina</taxon>
        <taxon>Sordariomycetes</taxon>
        <taxon>Hypocreomycetidae</taxon>
        <taxon>Hypocreales</taxon>
        <taxon>Clavicipitaceae</taxon>
        <taxon>Conoideocrella</taxon>
    </lineage>
</organism>
<evidence type="ECO:0000259" key="6">
    <source>
        <dbReference type="PROSITE" id="PS50075"/>
    </source>
</evidence>
<dbReference type="InterPro" id="IPR014030">
    <property type="entry name" value="Ketoacyl_synth_N"/>
</dbReference>
<keyword evidence="10" id="KW-1185">Reference proteome</keyword>
<dbReference type="InterPro" id="IPR014031">
    <property type="entry name" value="Ketoacyl_synth_C"/>
</dbReference>
<dbReference type="PROSITE" id="PS00606">
    <property type="entry name" value="KS3_1"/>
    <property type="match status" value="1"/>
</dbReference>
<dbReference type="PROSITE" id="PS50075">
    <property type="entry name" value="CARRIER"/>
    <property type="match status" value="1"/>
</dbReference>
<comment type="caution">
    <text evidence="9">The sequence shown here is derived from an EMBL/GenBank/DDBJ whole genome shotgun (WGS) entry which is preliminary data.</text>
</comment>
<reference evidence="9" key="1">
    <citation type="submission" date="2023-06" db="EMBL/GenBank/DDBJ databases">
        <title>Conoideocrella luteorostrata (Hypocreales: Clavicipitaceae), a potential biocontrol fungus for elongate hemlock scale in United States Christmas tree production areas.</title>
        <authorList>
            <person name="Barrett H."/>
            <person name="Lovett B."/>
            <person name="Macias A.M."/>
            <person name="Stajich J.E."/>
            <person name="Kasson M.T."/>
        </authorList>
    </citation>
    <scope>NUCLEOTIDE SEQUENCE</scope>
    <source>
        <strain evidence="9">ARSEF 14590</strain>
    </source>
</reference>
<dbReference type="CDD" id="cd00833">
    <property type="entry name" value="PKS"/>
    <property type="match status" value="1"/>
</dbReference>
<dbReference type="InterPro" id="IPR032088">
    <property type="entry name" value="SAT"/>
</dbReference>
<feature type="region of interest" description="Disordered" evidence="5">
    <location>
        <begin position="1491"/>
        <end position="1524"/>
    </location>
</feature>
<feature type="region of interest" description="N-terminal hotdog fold" evidence="4">
    <location>
        <begin position="1146"/>
        <end position="1279"/>
    </location>
</feature>
<dbReference type="Gene3D" id="3.10.129.110">
    <property type="entry name" value="Polyketide synthase dehydratase"/>
    <property type="match status" value="1"/>
</dbReference>
<evidence type="ECO:0008006" key="11">
    <source>
        <dbReference type="Google" id="ProtNLM"/>
    </source>
</evidence>
<dbReference type="GO" id="GO:0004315">
    <property type="term" value="F:3-oxoacyl-[acyl-carrier-protein] synthase activity"/>
    <property type="evidence" value="ECO:0007669"/>
    <property type="project" value="InterPro"/>
</dbReference>
<dbReference type="GO" id="GO:0044550">
    <property type="term" value="P:secondary metabolite biosynthetic process"/>
    <property type="evidence" value="ECO:0007669"/>
    <property type="project" value="TreeGrafter"/>
</dbReference>
<dbReference type="Gene3D" id="1.10.1200.10">
    <property type="entry name" value="ACP-like"/>
    <property type="match status" value="1"/>
</dbReference>
<dbReference type="InterPro" id="IPR009081">
    <property type="entry name" value="PP-bd_ACP"/>
</dbReference>
<dbReference type="SUPFAM" id="SSF47336">
    <property type="entry name" value="ACP-like"/>
    <property type="match status" value="1"/>
</dbReference>
<dbReference type="Pfam" id="PF22621">
    <property type="entry name" value="CurL-like_PKS_C"/>
    <property type="match status" value="1"/>
</dbReference>
<dbReference type="Gene3D" id="3.40.366.10">
    <property type="entry name" value="Malonyl-Coenzyme A Acyl Carrier Protein, domain 2"/>
    <property type="match status" value="1"/>
</dbReference>
<evidence type="ECO:0000256" key="1">
    <source>
        <dbReference type="ARBA" id="ARBA00022450"/>
    </source>
</evidence>
<dbReference type="InterPro" id="IPR050091">
    <property type="entry name" value="PKS_NRPS_Biosynth_Enz"/>
</dbReference>
<feature type="region of interest" description="C-terminal hotdog fold" evidence="4">
    <location>
        <begin position="1312"/>
        <end position="1453"/>
    </location>
</feature>
<dbReference type="Gene3D" id="3.30.70.3290">
    <property type="match status" value="1"/>
</dbReference>
<evidence type="ECO:0000313" key="9">
    <source>
        <dbReference type="EMBL" id="KAK2593654.1"/>
    </source>
</evidence>
<keyword evidence="1" id="KW-0596">Phosphopantetheine</keyword>
<name>A0AAJ0FVT3_9HYPO</name>
<dbReference type="InterPro" id="IPR036736">
    <property type="entry name" value="ACP-like_sf"/>
</dbReference>
<dbReference type="GO" id="GO:0004312">
    <property type="term" value="F:fatty acid synthase activity"/>
    <property type="evidence" value="ECO:0007669"/>
    <property type="project" value="TreeGrafter"/>
</dbReference>
<feature type="domain" description="PKS/mFAS DH" evidence="8">
    <location>
        <begin position="1146"/>
        <end position="1453"/>
    </location>
</feature>
<dbReference type="Pfam" id="PF00698">
    <property type="entry name" value="Acyl_transf_1"/>
    <property type="match status" value="1"/>
</dbReference>
<dbReference type="SUPFAM" id="SSF52151">
    <property type="entry name" value="FabD/lysophospholipase-like"/>
    <property type="match status" value="1"/>
</dbReference>
<dbReference type="SMART" id="SM00827">
    <property type="entry name" value="PKS_AT"/>
    <property type="match status" value="1"/>
</dbReference>
<dbReference type="InterPro" id="IPR014043">
    <property type="entry name" value="Acyl_transferase_dom"/>
</dbReference>
<dbReference type="Gene3D" id="3.40.47.10">
    <property type="match status" value="1"/>
</dbReference>
<evidence type="ECO:0000313" key="10">
    <source>
        <dbReference type="Proteomes" id="UP001251528"/>
    </source>
</evidence>
<dbReference type="InterPro" id="IPR018201">
    <property type="entry name" value="Ketoacyl_synth_AS"/>
</dbReference>
<dbReference type="Pfam" id="PF02801">
    <property type="entry name" value="Ketoacyl-synt_C"/>
    <property type="match status" value="1"/>
</dbReference>
<dbReference type="InterPro" id="IPR016035">
    <property type="entry name" value="Acyl_Trfase/lysoPLipase"/>
</dbReference>
<dbReference type="PANTHER" id="PTHR43775:SF37">
    <property type="entry name" value="SI:DKEY-61P9.11"/>
    <property type="match status" value="1"/>
</dbReference>
<dbReference type="InterPro" id="IPR016039">
    <property type="entry name" value="Thiolase-like"/>
</dbReference>
<sequence length="1622" mass="178076">MGVCTGSLAAIAAVAANSDSDLLQLAPHFVQLSLRLGVEVSRRSLSLDTSSGSWSTCVSGLTLDAIEDELQKFNDRMNPPKVKQVYISGHSASSVTVSGPPTLLEAFLSQGTLRNARTLPLPIYGAFHAKHLPLPDLDSLIGTSPVFDRPVPDSRSLLHLDMPTSTRVRDTLRLALSEMFQHRLNLDRIIEQACQRTSGHGVRLTSIGPAMMRRLIQQLEPKEVCRQVSDQSKPSQGILPSVESGESIAVVGMAGRFPGAENVDELWDMLVKGQDVHKMIPIDRFDVKSHVDTTGKVSNTSLTPYGCFYDGVSDFDIALFKLSPREAAQTDPMQRLMLLTAYEALESSGYYDNGDEGNRPMYGTFYGVAGDDYRQVNSSQNIDTNYITGGIRAFGPGRVSYYFGWEGPSMSIDTACSASAVAIHQAISSLKLKQCDVALAGGANLLTCSDMFAGLSRAKFVCTTGPCKTFDETADGYCRADGFATVVLKRIGDAVREKDNILGLIRSVGTSHAGTAISLTHPEKDTQAALFRSVLSSAGVTMDEIDHIELHGTGTQAGDLAEAQSVVSMLDSPRPRDHPLTISSVKPNVGHSEAASGVTSLIKGLLMFQRKTIPRHVGIKTRLNPKLPLFGDMNVVIPFTNMPYPALSRDGTRRMLVNNFNATGGITAMLLEEYKTQSSRVGDKRDNYPIVLSAATPKALRRSMVRLLEYVQANPETNMSHLSYTLTARRLHHKHRFGCVAKSIDHLVQKLVLETSKAPYATVRRTEKPFTVFVFTGQTSILPQAKTLFDTCAIFRDSLHHFDQMCRGMDLPSFIEVFTTENQEFHSVQKQLALVALEIALASLFQSWGIYPNAVIGHSIGEYAALCICKVLSVADVLWLVAKRGLLLESKCVKHAFSMVVVALSAYETRTVLQNFIDCEISCLNAPQQTVVSGKDEDINALIAHLMSINVKATKVCLPYGFHSMQTATILDEYLKIVQRVSCKSPAIPFASTLLGKVLLDGTELNANYLCRQTREPVLFQHALERLEAFVGHEQRLLWVELGPSPACSAMIASTDRSKPDDIVAALDPKKPNWSTVSNVVTRLYVRHGAVRWDEYHKEHLDSLELLQLPSYPFDLERYWIQYDGDWMIRKNQRSLRETATAPHEPELLSSTLHCLESNIVEDGAQKLSFVTSLDKGMLPLETDDTSSVLPASVYADMAMAAACHLRKLSGESSSSTAMELSNMELPWNFTAGYLPTLQTTASYRPAANAKAINISIISRPAKSTEHARCEVVISGSGSGIDSDSWVSEAARNAYLYQSRIDLLQLFVASGQCMRLSGSDAYKFVVECDESQKEGIEEFVLNTHILEAVGNVRAIHCEGSYMYNPQWIGALIDVPTIMLNASRHIGYRCSGWSKMRMLMSLEANKTYRVHARMQSDDKSDAMKGDVHALDEAGQVVTVIKQLVLRPNQACPNGNSNCTLESVSMTTLHEPPSLYQTPTKKSLQYGMAAERSDGSASATTDASGHDMLGYTTHTPREADNIPVPPHATLTEWEGKSKENTARDKIDFTKLLGILAAEINVQPESLTDDMALEDLGVDSIIQISVIARLQECVAQPLSSNLLMKYNSVAKLRDYFTGTLLEQPT</sequence>
<evidence type="ECO:0000256" key="3">
    <source>
        <dbReference type="ARBA" id="ARBA00022679"/>
    </source>
</evidence>
<evidence type="ECO:0000256" key="2">
    <source>
        <dbReference type="ARBA" id="ARBA00022553"/>
    </source>
</evidence>
<dbReference type="GO" id="GO:0006633">
    <property type="term" value="P:fatty acid biosynthetic process"/>
    <property type="evidence" value="ECO:0007669"/>
    <property type="project" value="InterPro"/>
</dbReference>
<evidence type="ECO:0000259" key="7">
    <source>
        <dbReference type="PROSITE" id="PS52004"/>
    </source>
</evidence>
<dbReference type="InterPro" id="IPR042104">
    <property type="entry name" value="PKS_dehydratase_sf"/>
</dbReference>
<dbReference type="SMART" id="SM00825">
    <property type="entry name" value="PKS_KS"/>
    <property type="match status" value="1"/>
</dbReference>
<comment type="caution">
    <text evidence="4">Lacks conserved residue(s) required for the propagation of feature annotation.</text>
</comment>
<gene>
    <name evidence="9" type="ORF">QQS21_008658</name>
</gene>
<feature type="domain" description="Ketosynthase family 3 (KS3)" evidence="7">
    <location>
        <begin position="245"/>
        <end position="673"/>
    </location>
</feature>
<dbReference type="PROSITE" id="PS52019">
    <property type="entry name" value="PKS_MFAS_DH"/>
    <property type="match status" value="1"/>
</dbReference>
<dbReference type="InterPro" id="IPR016036">
    <property type="entry name" value="Malonyl_transacylase_ACP-bd"/>
</dbReference>
<dbReference type="SUPFAM" id="SSF53901">
    <property type="entry name" value="Thiolase-like"/>
    <property type="match status" value="1"/>
</dbReference>
<dbReference type="EMBL" id="JASWJB010000202">
    <property type="protein sequence ID" value="KAK2593654.1"/>
    <property type="molecule type" value="Genomic_DNA"/>
</dbReference>
<evidence type="ECO:0000256" key="4">
    <source>
        <dbReference type="PROSITE-ProRule" id="PRU01363"/>
    </source>
</evidence>
<dbReference type="Pfam" id="PF00109">
    <property type="entry name" value="ketoacyl-synt"/>
    <property type="match status" value="1"/>
</dbReference>
<evidence type="ECO:0000256" key="5">
    <source>
        <dbReference type="SAM" id="MobiDB-lite"/>
    </source>
</evidence>
<dbReference type="Proteomes" id="UP001251528">
    <property type="component" value="Unassembled WGS sequence"/>
</dbReference>
<dbReference type="InterPro" id="IPR001227">
    <property type="entry name" value="Ac_transferase_dom_sf"/>
</dbReference>
<accession>A0AAJ0FVT3</accession>
<dbReference type="Pfam" id="PF16073">
    <property type="entry name" value="SAT"/>
    <property type="match status" value="1"/>
</dbReference>
<dbReference type="PROSITE" id="PS52004">
    <property type="entry name" value="KS3_2"/>
    <property type="match status" value="1"/>
</dbReference>
<dbReference type="Pfam" id="PF00550">
    <property type="entry name" value="PP-binding"/>
    <property type="match status" value="1"/>
</dbReference>
<proteinExistence type="predicted"/>
<keyword evidence="2" id="KW-0597">Phosphoprotein</keyword>
<protein>
    <recommendedName>
        <fullName evidence="11">Polyketide synthase</fullName>
    </recommendedName>
</protein>
<dbReference type="SUPFAM" id="SSF55048">
    <property type="entry name" value="Probable ACP-binding domain of malonyl-CoA ACP transacylase"/>
    <property type="match status" value="1"/>
</dbReference>
<dbReference type="PANTHER" id="PTHR43775">
    <property type="entry name" value="FATTY ACID SYNTHASE"/>
    <property type="match status" value="1"/>
</dbReference>
<keyword evidence="3" id="KW-0808">Transferase</keyword>
<feature type="domain" description="Carrier" evidence="6">
    <location>
        <begin position="1536"/>
        <end position="1617"/>
    </location>
</feature>
<evidence type="ECO:0000259" key="8">
    <source>
        <dbReference type="PROSITE" id="PS52019"/>
    </source>
</evidence>
<dbReference type="InterPro" id="IPR020841">
    <property type="entry name" value="PKS_Beta-ketoAc_synthase_dom"/>
</dbReference>